<feature type="region of interest" description="Disordered" evidence="2">
    <location>
        <begin position="527"/>
        <end position="745"/>
    </location>
</feature>
<keyword evidence="1" id="KW-0694">RNA-binding</keyword>
<dbReference type="SUPFAM" id="SSF54791">
    <property type="entry name" value="Eukaryotic type KH-domain (KH-domain type I)"/>
    <property type="match status" value="1"/>
</dbReference>
<evidence type="ECO:0000313" key="5">
    <source>
        <dbReference type="Proteomes" id="UP000492820"/>
    </source>
</evidence>
<reference evidence="6" key="3">
    <citation type="submission" date="2020-10" db="UniProtKB">
        <authorList>
            <consortium name="WormBaseParasite"/>
        </authorList>
    </citation>
    <scope>IDENTIFICATION</scope>
</reference>
<dbReference type="InterPro" id="IPR040472">
    <property type="entry name" value="FMRP_KH0"/>
</dbReference>
<reference evidence="4 5" key="1">
    <citation type="journal article" date="2013" name="Nature">
        <title>The genomes of four tapeworm species reveal adaptations to parasitism.</title>
        <authorList>
            <person name="Tsai I.J."/>
            <person name="Zarowiecki M."/>
            <person name="Holroyd N."/>
            <person name="Garciarrubio A."/>
            <person name="Sanchez-Flores A."/>
            <person name="Brooks K.L."/>
            <person name="Tracey A."/>
            <person name="Bobes R.J."/>
            <person name="Fragoso G."/>
            <person name="Sciutto E."/>
            <person name="Aslett M."/>
            <person name="Beasley H."/>
            <person name="Bennett H.M."/>
            <person name="Cai J."/>
            <person name="Camicia F."/>
            <person name="Clark R."/>
            <person name="Cucher M."/>
            <person name="De Silva N."/>
            <person name="Day T.A."/>
            <person name="Deplazes P."/>
            <person name="Estrada K."/>
            <person name="Fernandez C."/>
            <person name="Holland P.W."/>
            <person name="Hou J."/>
            <person name="Hu S."/>
            <person name="Huckvale T."/>
            <person name="Hung S.S."/>
            <person name="Kamenetzky L."/>
            <person name="Keane J.A."/>
            <person name="Kiss F."/>
            <person name="Koziol U."/>
            <person name="Lambert O."/>
            <person name="Liu K."/>
            <person name="Luo X."/>
            <person name="Luo Y."/>
            <person name="Macchiaroli N."/>
            <person name="Nichol S."/>
            <person name="Paps J."/>
            <person name="Parkinson J."/>
            <person name="Pouchkina-Stantcheva N."/>
            <person name="Riddiford N."/>
            <person name="Rosenzvit M."/>
            <person name="Salinas G."/>
            <person name="Wasmuth J.D."/>
            <person name="Zamanian M."/>
            <person name="Zheng Y."/>
            <person name="Cai X."/>
            <person name="Soberon X."/>
            <person name="Olson P.D."/>
            <person name="Laclette J.P."/>
            <person name="Brehm K."/>
            <person name="Berriman M."/>
            <person name="Garciarrubio A."/>
            <person name="Bobes R.J."/>
            <person name="Fragoso G."/>
            <person name="Sanchez-Flores A."/>
            <person name="Estrada K."/>
            <person name="Cevallos M.A."/>
            <person name="Morett E."/>
            <person name="Gonzalez V."/>
            <person name="Portillo T."/>
            <person name="Ochoa-Leyva A."/>
            <person name="Jose M.V."/>
            <person name="Sciutto E."/>
            <person name="Landa A."/>
            <person name="Jimenez L."/>
            <person name="Valdes V."/>
            <person name="Carrero J.C."/>
            <person name="Larralde C."/>
            <person name="Morales-Montor J."/>
            <person name="Limon-Lason J."/>
            <person name="Soberon X."/>
            <person name="Laclette J.P."/>
        </authorList>
    </citation>
    <scope>NUCLEOTIDE SEQUENCE [LARGE SCALE GENOMIC DNA]</scope>
</reference>
<evidence type="ECO:0000313" key="6">
    <source>
        <dbReference type="WBParaSite" id="EgrG_000524600"/>
    </source>
</evidence>
<dbReference type="AlphaFoldDB" id="A0A068WQY8"/>
<dbReference type="Gene3D" id="3.30.1370.10">
    <property type="entry name" value="K Homology domain, type 1"/>
    <property type="match status" value="2"/>
</dbReference>
<dbReference type="GO" id="GO:0003730">
    <property type="term" value="F:mRNA 3'-UTR binding"/>
    <property type="evidence" value="ECO:0007669"/>
    <property type="project" value="TreeGrafter"/>
</dbReference>
<feature type="compositionally biased region" description="Polar residues" evidence="2">
    <location>
        <begin position="736"/>
        <end position="745"/>
    </location>
</feature>
<dbReference type="GO" id="GO:0099577">
    <property type="term" value="P:regulation of translation at presynapse, modulating synaptic transmission"/>
    <property type="evidence" value="ECO:0007669"/>
    <property type="project" value="TreeGrafter"/>
</dbReference>
<dbReference type="InterPro" id="IPR004087">
    <property type="entry name" value="KH_dom"/>
</dbReference>
<evidence type="ECO:0000256" key="2">
    <source>
        <dbReference type="SAM" id="MobiDB-lite"/>
    </source>
</evidence>
<dbReference type="InterPro" id="IPR041560">
    <property type="entry name" value="Tudor_FRM1"/>
</dbReference>
<dbReference type="SMART" id="SM00322">
    <property type="entry name" value="KH"/>
    <property type="match status" value="2"/>
</dbReference>
<dbReference type="GO" id="GO:0051028">
    <property type="term" value="P:mRNA transport"/>
    <property type="evidence" value="ECO:0007669"/>
    <property type="project" value="TreeGrafter"/>
</dbReference>
<dbReference type="PANTHER" id="PTHR10603">
    <property type="entry name" value="FRAGILE X MENTAL RETARDATION SYNDROME-RELATED PROTEIN"/>
    <property type="match status" value="1"/>
</dbReference>
<dbReference type="GO" id="GO:0043488">
    <property type="term" value="P:regulation of mRNA stability"/>
    <property type="evidence" value="ECO:0007669"/>
    <property type="project" value="TreeGrafter"/>
</dbReference>
<dbReference type="InterPro" id="IPR009019">
    <property type="entry name" value="KH_sf_prok-type"/>
</dbReference>
<proteinExistence type="predicted"/>
<dbReference type="GO" id="GO:0045727">
    <property type="term" value="P:positive regulation of translation"/>
    <property type="evidence" value="ECO:0007669"/>
    <property type="project" value="TreeGrafter"/>
</dbReference>
<dbReference type="CDD" id="cd20402">
    <property type="entry name" value="Tudor_Agenet_FMRP-like_rpt1"/>
    <property type="match status" value="1"/>
</dbReference>
<dbReference type="PANTHER" id="PTHR10603:SF7">
    <property type="entry name" value="FRAGILE X MESSENGER RIBONUCLEOPROTEIN 1 HOMOLOG"/>
    <property type="match status" value="1"/>
</dbReference>
<evidence type="ECO:0000256" key="1">
    <source>
        <dbReference type="PROSITE-ProRule" id="PRU00117"/>
    </source>
</evidence>
<dbReference type="Proteomes" id="UP000492820">
    <property type="component" value="Unassembled WGS sequence"/>
</dbReference>
<dbReference type="GO" id="GO:0048513">
    <property type="term" value="P:animal organ development"/>
    <property type="evidence" value="ECO:0007669"/>
    <property type="project" value="TreeGrafter"/>
</dbReference>
<sequence>MIEIEIKGHYGQFIKGYLRRIVEEKGVIVYADDPSTEELIPLSELRLPPTENPDILALSPQLRVEALLPVTVQEDPQDNSFTEALANLQISQTTQQPTATSRLANPFACLNCPSWWPCVVTKVRDAHAVVQLRPVLPVADESAPPPPKEYTELATNLSAMTEICERKMLRPATPSDAPTLSPDVLFTHKITIPQDLLPYASDLAVHDSIQRHCGGPVSLSFEEDRLVVLSTSCETIRIVGLLEEMHLRMLRQKHGIIRYINQAKKYHDGLGGLKDGSAVGSGVDGSTWSSGDEGSFVEIFSVPSSLMGLAIGAQGANIRAARSIAGVLRIDVRESVPQRNGPAFTPSTSTASADSEVQIAQDPMGNSSFSDQPLAHFKVVAETAEAAKAARAALEFCQVCLLVPKRLIGRVLGNRTNNIVAINEKSGVRHIYLESDPRRLPKVADQESTSDGRPPYCMKVEDKHPELASPAEKDTVSGFFIVGTRDAVDKARLLITFQIECIFDLEKLEAEKLGLLRELPVRGGGGPFYGGIQHEMNHQENGGPQRGGPHSGGGGPRAPPPRGVGAGDPYHEEVQRVGNQQTMNRGAGGGGGRRAGRQPPRSSGDVSDGQRGSASPHQEGSAAVGVVIDEKKAPDESSSASTMGRRRGGVGGGSGPGPAGAQRGGGARQRNRVGPRGGNRAGSGSLAGTAVHAEQSADEHNGVAATANGADSSGPKKDMHNENSAPAQRNGKRHPVNSTTEVGNPQGVNYFFTAAPPPFARSTHPSLHVLSSLSPLPSFIHPISLGKGTTECI</sequence>
<dbReference type="CDD" id="cd22426">
    <property type="entry name" value="KH_I_FMR1_FXR_rpt2"/>
    <property type="match status" value="1"/>
</dbReference>
<dbReference type="EMBL" id="LK028582">
    <property type="protein sequence ID" value="CDS20886.1"/>
    <property type="molecule type" value="Genomic_DNA"/>
</dbReference>
<feature type="compositionally biased region" description="Polar residues" evidence="2">
    <location>
        <begin position="600"/>
        <end position="618"/>
    </location>
</feature>
<dbReference type="OrthoDB" id="424249at2759"/>
<dbReference type="WBParaSite" id="EgrG_000524600">
    <property type="protein sequence ID" value="EgrG_000524600"/>
    <property type="gene ID" value="EgrG_000524600"/>
</dbReference>
<dbReference type="Gene3D" id="2.30.30.140">
    <property type="match status" value="1"/>
</dbReference>
<dbReference type="GO" id="GO:0098793">
    <property type="term" value="C:presynapse"/>
    <property type="evidence" value="ECO:0007669"/>
    <property type="project" value="GOC"/>
</dbReference>
<evidence type="ECO:0000313" key="4">
    <source>
        <dbReference type="EMBL" id="CDS20886.1"/>
    </source>
</evidence>
<dbReference type="GO" id="GO:0005634">
    <property type="term" value="C:nucleus"/>
    <property type="evidence" value="ECO:0007669"/>
    <property type="project" value="TreeGrafter"/>
</dbReference>
<accession>A0A068WQY8</accession>
<feature type="domain" description="K Homology" evidence="3">
    <location>
        <begin position="294"/>
        <end position="388"/>
    </location>
</feature>
<dbReference type="PROSITE" id="PS50084">
    <property type="entry name" value="KH_TYPE_1"/>
    <property type="match status" value="2"/>
</dbReference>
<dbReference type="GO" id="GO:0048170">
    <property type="term" value="P:positive regulation of long-term neuronal synaptic plasticity"/>
    <property type="evidence" value="ECO:0007669"/>
    <property type="project" value="TreeGrafter"/>
</dbReference>
<gene>
    <name evidence="6" type="primary">EGR_03880</name>
    <name evidence="4" type="ORF">EgrG_000524600</name>
</gene>
<dbReference type="InterPro" id="IPR040148">
    <property type="entry name" value="FMR1"/>
</dbReference>
<protein>
    <submittedName>
        <fullName evidence="4 6">Fragile X mental retardation syndrome</fullName>
    </submittedName>
</protein>
<name>A0A068WQY8_ECHGR</name>
<dbReference type="Pfam" id="PF17904">
    <property type="entry name" value="KH_9"/>
    <property type="match status" value="1"/>
</dbReference>
<dbReference type="GO" id="GO:0010494">
    <property type="term" value="C:cytoplasmic stress granule"/>
    <property type="evidence" value="ECO:0007669"/>
    <property type="project" value="TreeGrafter"/>
</dbReference>
<feature type="domain" description="K Homology" evidence="3">
    <location>
        <begin position="395"/>
        <end position="500"/>
    </location>
</feature>
<dbReference type="SUPFAM" id="SSF54814">
    <property type="entry name" value="Prokaryotic type KH domain (KH-domain type II)"/>
    <property type="match status" value="1"/>
</dbReference>
<dbReference type="GO" id="GO:0045182">
    <property type="term" value="F:translation regulator activity"/>
    <property type="evidence" value="ECO:0007669"/>
    <property type="project" value="TreeGrafter"/>
</dbReference>
<dbReference type="GO" id="GO:0043005">
    <property type="term" value="C:neuron projection"/>
    <property type="evidence" value="ECO:0007669"/>
    <property type="project" value="TreeGrafter"/>
</dbReference>
<feature type="compositionally biased region" description="Gly residues" evidence="2">
    <location>
        <begin position="649"/>
        <end position="667"/>
    </location>
</feature>
<dbReference type="InterPro" id="IPR036612">
    <property type="entry name" value="KH_dom_type_1_sf"/>
</dbReference>
<evidence type="ECO:0000259" key="3">
    <source>
        <dbReference type="SMART" id="SM00322"/>
    </source>
</evidence>
<dbReference type="Pfam" id="PF18336">
    <property type="entry name" value="Tudor_FRX1"/>
    <property type="match status" value="1"/>
</dbReference>
<reference evidence="4" key="2">
    <citation type="submission" date="2014-06" db="EMBL/GenBank/DDBJ databases">
        <authorList>
            <person name="Aslett M."/>
        </authorList>
    </citation>
    <scope>NUCLEOTIDE SEQUENCE</scope>
</reference>
<feature type="compositionally biased region" description="Gly residues" evidence="2">
    <location>
        <begin position="544"/>
        <end position="556"/>
    </location>
</feature>
<organism evidence="4">
    <name type="scientific">Echinococcus granulosus</name>
    <name type="common">Hydatid tapeworm</name>
    <dbReference type="NCBI Taxonomy" id="6210"/>
    <lineage>
        <taxon>Eukaryota</taxon>
        <taxon>Metazoa</taxon>
        <taxon>Spiralia</taxon>
        <taxon>Lophotrochozoa</taxon>
        <taxon>Platyhelminthes</taxon>
        <taxon>Cestoda</taxon>
        <taxon>Eucestoda</taxon>
        <taxon>Cyclophyllidea</taxon>
        <taxon>Taeniidae</taxon>
        <taxon>Echinococcus</taxon>
        <taxon>Echinococcus granulosus group</taxon>
    </lineage>
</organism>